<dbReference type="Proteomes" id="UP000270626">
    <property type="component" value="Unassembled WGS sequence"/>
</dbReference>
<protein>
    <submittedName>
        <fullName evidence="7">General secretion pathway protein H</fullName>
    </submittedName>
</protein>
<dbReference type="InterPro" id="IPR045584">
    <property type="entry name" value="Pilin-like"/>
</dbReference>
<dbReference type="SUPFAM" id="SSF54523">
    <property type="entry name" value="Pili subunits"/>
    <property type="match status" value="1"/>
</dbReference>
<dbReference type="InterPro" id="IPR002416">
    <property type="entry name" value="T2SS_protein-GspH"/>
</dbReference>
<dbReference type="Pfam" id="PF07963">
    <property type="entry name" value="N_methyl"/>
    <property type="match status" value="1"/>
</dbReference>
<evidence type="ECO:0000313" key="7">
    <source>
        <dbReference type="EMBL" id="RKT63018.1"/>
    </source>
</evidence>
<keyword evidence="5 6" id="KW-0472">Membrane</keyword>
<keyword evidence="3 6" id="KW-0812">Transmembrane</keyword>
<reference evidence="7 8" key="1">
    <citation type="submission" date="2018-10" db="EMBL/GenBank/DDBJ databases">
        <title>Genomic Encyclopedia of Type Strains, Phase IV (KMG-IV): sequencing the most valuable type-strain genomes for metagenomic binning, comparative biology and taxonomic classification.</title>
        <authorList>
            <person name="Goeker M."/>
        </authorList>
    </citation>
    <scope>NUCLEOTIDE SEQUENCE [LARGE SCALE GENOMIC DNA]</scope>
    <source>
        <strain evidence="7 8">DSM 23841</strain>
    </source>
</reference>
<dbReference type="RefSeq" id="WP_170160117.1">
    <property type="nucleotide sequence ID" value="NZ_RBXP01000001.1"/>
</dbReference>
<dbReference type="NCBIfam" id="TIGR02532">
    <property type="entry name" value="IV_pilin_GFxxxE"/>
    <property type="match status" value="1"/>
</dbReference>
<evidence type="ECO:0000256" key="1">
    <source>
        <dbReference type="ARBA" id="ARBA00004167"/>
    </source>
</evidence>
<evidence type="ECO:0000256" key="4">
    <source>
        <dbReference type="ARBA" id="ARBA00022989"/>
    </source>
</evidence>
<comment type="caution">
    <text evidence="7">The sequence shown here is derived from an EMBL/GenBank/DDBJ whole genome shotgun (WGS) entry which is preliminary data.</text>
</comment>
<dbReference type="PROSITE" id="PS00409">
    <property type="entry name" value="PROKAR_NTER_METHYL"/>
    <property type="match status" value="1"/>
</dbReference>
<dbReference type="AlphaFoldDB" id="A0A495WTE5"/>
<comment type="subcellular location">
    <subcellularLocation>
        <location evidence="1">Membrane</location>
        <topology evidence="1">Single-pass membrane protein</topology>
    </subcellularLocation>
</comment>
<evidence type="ECO:0000256" key="3">
    <source>
        <dbReference type="ARBA" id="ARBA00022692"/>
    </source>
</evidence>
<dbReference type="EMBL" id="RBXP01000001">
    <property type="protein sequence ID" value="RKT63018.1"/>
    <property type="molecule type" value="Genomic_DNA"/>
</dbReference>
<evidence type="ECO:0000256" key="2">
    <source>
        <dbReference type="ARBA" id="ARBA00022481"/>
    </source>
</evidence>
<evidence type="ECO:0000256" key="6">
    <source>
        <dbReference type="SAM" id="Phobius"/>
    </source>
</evidence>
<organism evidence="7 8">
    <name type="scientific">Azonexus fungiphilus</name>
    <dbReference type="NCBI Taxonomy" id="146940"/>
    <lineage>
        <taxon>Bacteria</taxon>
        <taxon>Pseudomonadati</taxon>
        <taxon>Pseudomonadota</taxon>
        <taxon>Betaproteobacteria</taxon>
        <taxon>Rhodocyclales</taxon>
        <taxon>Azonexaceae</taxon>
        <taxon>Azonexus</taxon>
    </lineage>
</organism>
<dbReference type="Gene3D" id="3.30.700.10">
    <property type="entry name" value="Glycoprotein, Type 4 Pilin"/>
    <property type="match status" value="1"/>
</dbReference>
<gene>
    <name evidence="7" type="ORF">DFR40_0067</name>
</gene>
<dbReference type="GO" id="GO:0015627">
    <property type="term" value="C:type II protein secretion system complex"/>
    <property type="evidence" value="ECO:0007669"/>
    <property type="project" value="InterPro"/>
</dbReference>
<proteinExistence type="predicted"/>
<dbReference type="GO" id="GO:0015628">
    <property type="term" value="P:protein secretion by the type II secretion system"/>
    <property type="evidence" value="ECO:0007669"/>
    <property type="project" value="InterPro"/>
</dbReference>
<keyword evidence="8" id="KW-1185">Reference proteome</keyword>
<keyword evidence="2" id="KW-0488">Methylation</keyword>
<accession>A0A495WTE5</accession>
<sequence>MRTSATGRCRPDTGFTLVEVLVALAVIGIVAGGVALTLPDPRAGERRAAVQAWQAQAATAARRARTEARPWAWEIGPDGGRLLVDDDGRWRAASGSDGNHLPLPPGFRLERVEIDGEVRGGVRRIVFAAVPPLFAVDLADAGGRWRIAGQPSGRISLEARP</sequence>
<name>A0A495WTE5_9RHOO</name>
<dbReference type="PRINTS" id="PR00885">
    <property type="entry name" value="BCTERIALGSPH"/>
</dbReference>
<evidence type="ECO:0000313" key="8">
    <source>
        <dbReference type="Proteomes" id="UP000270626"/>
    </source>
</evidence>
<dbReference type="GO" id="GO:0016020">
    <property type="term" value="C:membrane"/>
    <property type="evidence" value="ECO:0007669"/>
    <property type="project" value="UniProtKB-SubCell"/>
</dbReference>
<feature type="transmembrane region" description="Helical" evidence="6">
    <location>
        <begin position="20"/>
        <end position="38"/>
    </location>
</feature>
<dbReference type="InterPro" id="IPR012902">
    <property type="entry name" value="N_methyl_site"/>
</dbReference>
<keyword evidence="4 6" id="KW-1133">Transmembrane helix</keyword>
<evidence type="ECO:0000256" key="5">
    <source>
        <dbReference type="ARBA" id="ARBA00023136"/>
    </source>
</evidence>